<dbReference type="PANTHER" id="PTHR43390:SF1">
    <property type="entry name" value="CHLOROPLAST PROCESSING PEPTIDASE"/>
    <property type="match status" value="1"/>
</dbReference>
<dbReference type="PRINTS" id="PR00727">
    <property type="entry name" value="LEADERPTASE"/>
</dbReference>
<keyword evidence="7" id="KW-0812">Transmembrane</keyword>
<dbReference type="InterPro" id="IPR019757">
    <property type="entry name" value="Pept_S26A_signal_pept_1_Lys-AS"/>
</dbReference>
<dbReference type="Pfam" id="PF10502">
    <property type="entry name" value="Peptidase_S26"/>
    <property type="match status" value="1"/>
</dbReference>
<comment type="similarity">
    <text evidence="3 8">Belongs to the peptidase S26 family.</text>
</comment>
<reference evidence="11 12" key="1">
    <citation type="submission" date="2020-01" db="EMBL/GenBank/DDBJ databases">
        <title>Paenibacillus soybeanensis sp. nov. isolated from the nodules of soybean (Glycine max(L.) Merr).</title>
        <authorList>
            <person name="Wang H."/>
        </authorList>
    </citation>
    <scope>NUCLEOTIDE SEQUENCE [LARGE SCALE GENOMIC DNA]</scope>
    <source>
        <strain evidence="11 12">T1</strain>
    </source>
</reference>
<dbReference type="EC" id="3.4.21.89" evidence="4 7"/>
<keyword evidence="12" id="KW-1185">Reference proteome</keyword>
<dbReference type="CDD" id="cd06530">
    <property type="entry name" value="S26_SPase_I"/>
    <property type="match status" value="1"/>
</dbReference>
<comment type="catalytic activity">
    <reaction evidence="1 7">
        <text>Cleavage of hydrophobic, N-terminal signal or leader sequences from secreted and periplasmic proteins.</text>
        <dbReference type="EC" id="3.4.21.89"/>
    </reaction>
</comment>
<evidence type="ECO:0000256" key="1">
    <source>
        <dbReference type="ARBA" id="ARBA00000677"/>
    </source>
</evidence>
<name>A0ABW9XXX6_9BACL</name>
<dbReference type="EMBL" id="JAAAMV010000028">
    <property type="protein sequence ID" value="NBD27578.1"/>
    <property type="molecule type" value="Genomic_DNA"/>
</dbReference>
<proteinExistence type="inferred from homology"/>
<dbReference type="GO" id="GO:0009003">
    <property type="term" value="F:signal peptidase activity"/>
    <property type="evidence" value="ECO:0007669"/>
    <property type="project" value="UniProtKB-EC"/>
</dbReference>
<dbReference type="Proteomes" id="UP000665561">
    <property type="component" value="Unassembled WGS sequence"/>
</dbReference>
<evidence type="ECO:0000256" key="8">
    <source>
        <dbReference type="RuleBase" id="RU362042"/>
    </source>
</evidence>
<keyword evidence="7" id="KW-0472">Membrane</keyword>
<comment type="caution">
    <text evidence="11">The sequence shown here is derived from an EMBL/GenBank/DDBJ whole genome shotgun (WGS) entry which is preliminary data.</text>
</comment>
<dbReference type="SUPFAM" id="SSF51306">
    <property type="entry name" value="LexA/Signal peptidase"/>
    <property type="match status" value="1"/>
</dbReference>
<feature type="compositionally biased region" description="Basic residues" evidence="9">
    <location>
        <begin position="22"/>
        <end position="34"/>
    </location>
</feature>
<evidence type="ECO:0000259" key="10">
    <source>
        <dbReference type="Pfam" id="PF10502"/>
    </source>
</evidence>
<keyword evidence="6 7" id="KW-0378">Hydrolase</keyword>
<protein>
    <recommendedName>
        <fullName evidence="4 7">Signal peptidase I</fullName>
        <ecNumber evidence="4 7">3.4.21.89</ecNumber>
    </recommendedName>
</protein>
<dbReference type="InterPro" id="IPR019533">
    <property type="entry name" value="Peptidase_S26"/>
</dbReference>
<evidence type="ECO:0000313" key="12">
    <source>
        <dbReference type="Proteomes" id="UP000665561"/>
    </source>
</evidence>
<feature type="domain" description="Peptidase S26" evidence="10">
    <location>
        <begin position="65"/>
        <end position="224"/>
    </location>
</feature>
<dbReference type="InterPro" id="IPR019756">
    <property type="entry name" value="Pept_S26A_signal_pept_1_Ser-AS"/>
</dbReference>
<evidence type="ECO:0000256" key="6">
    <source>
        <dbReference type="ARBA" id="ARBA00022801"/>
    </source>
</evidence>
<evidence type="ECO:0000256" key="3">
    <source>
        <dbReference type="ARBA" id="ARBA00009370"/>
    </source>
</evidence>
<evidence type="ECO:0000256" key="4">
    <source>
        <dbReference type="ARBA" id="ARBA00013208"/>
    </source>
</evidence>
<accession>A0ABW9XXX6</accession>
<feature type="compositionally biased region" description="Basic and acidic residues" evidence="9">
    <location>
        <begin position="35"/>
        <end position="49"/>
    </location>
</feature>
<feature type="compositionally biased region" description="Polar residues" evidence="9">
    <location>
        <begin position="1"/>
        <end position="14"/>
    </location>
</feature>
<dbReference type="PROSITE" id="PS00760">
    <property type="entry name" value="SPASE_I_2"/>
    <property type="match status" value="1"/>
</dbReference>
<evidence type="ECO:0000256" key="2">
    <source>
        <dbReference type="ARBA" id="ARBA00004401"/>
    </source>
</evidence>
<evidence type="ECO:0000313" key="11">
    <source>
        <dbReference type="EMBL" id="NBD27578.1"/>
    </source>
</evidence>
<dbReference type="InterPro" id="IPR036286">
    <property type="entry name" value="LexA/Signal_pep-like_sf"/>
</dbReference>
<evidence type="ECO:0000256" key="7">
    <source>
        <dbReference type="RuleBase" id="RU003993"/>
    </source>
</evidence>
<keyword evidence="7" id="KW-1133">Transmembrane helix</keyword>
<evidence type="ECO:0000256" key="9">
    <source>
        <dbReference type="SAM" id="MobiDB-lite"/>
    </source>
</evidence>
<dbReference type="NCBIfam" id="TIGR02227">
    <property type="entry name" value="sigpep_I_bact"/>
    <property type="match status" value="1"/>
</dbReference>
<comment type="subcellular location">
    <subcellularLocation>
        <location evidence="2">Cell membrane</location>
        <topology evidence="2">Single-pass type II membrane protein</topology>
    </subcellularLocation>
    <subcellularLocation>
        <location evidence="8">Membrane</location>
        <topology evidence="8">Single-pass type II membrane protein</topology>
    </subcellularLocation>
</comment>
<dbReference type="Gene3D" id="2.10.109.10">
    <property type="entry name" value="Umud Fragment, subunit A"/>
    <property type="match status" value="1"/>
</dbReference>
<dbReference type="InterPro" id="IPR000223">
    <property type="entry name" value="Pept_S26A_signal_pept_1"/>
</dbReference>
<evidence type="ECO:0000256" key="5">
    <source>
        <dbReference type="ARBA" id="ARBA00022670"/>
    </source>
</evidence>
<organism evidence="11 12">
    <name type="scientific">Paenibacillus glycinis</name>
    <dbReference type="NCBI Taxonomy" id="2697035"/>
    <lineage>
        <taxon>Bacteria</taxon>
        <taxon>Bacillati</taxon>
        <taxon>Bacillota</taxon>
        <taxon>Bacilli</taxon>
        <taxon>Bacillales</taxon>
        <taxon>Paenibacillaceae</taxon>
        <taxon>Paenibacillus</taxon>
    </lineage>
</organism>
<sequence length="232" mass="25770">MNTGPGSGTDSPQELEQAALGPRKHRTASAKARKGRIDSGRTERPESAGRRSASRAVSPWLKELLTWGLTLAVAVLVVLCMNYFVFSLSTVEGQSMEPTLYEKEWLFVDKISYRAGTPKIGDVIILKDPADAEPRKEYLVKRIVAGPGDRLEIRQGELYRNGELVVESYTDVLVEDPDYGPVTVQAGHYFVMGDNRHASASRDSRSFQAVPREAILGRADLILWPITKWARL</sequence>
<gene>
    <name evidence="11" type="primary">lepB</name>
    <name evidence="11" type="ORF">GT019_27205</name>
</gene>
<feature type="region of interest" description="Disordered" evidence="9">
    <location>
        <begin position="1"/>
        <end position="52"/>
    </location>
</feature>
<keyword evidence="5 7" id="KW-0645">Protease</keyword>
<feature type="transmembrane region" description="Helical" evidence="7">
    <location>
        <begin position="64"/>
        <end position="86"/>
    </location>
</feature>
<dbReference type="PROSITE" id="PS00501">
    <property type="entry name" value="SPASE_I_1"/>
    <property type="match status" value="1"/>
</dbReference>
<dbReference type="PANTHER" id="PTHR43390">
    <property type="entry name" value="SIGNAL PEPTIDASE I"/>
    <property type="match status" value="1"/>
</dbReference>